<sequence length="61" mass="7159">MPALTRTGFFQSRFDTLPDDLSPLATLRRVWIAEDVAVSERELLRLQQWLPPGRLRRGRPR</sequence>
<dbReference type="RefSeq" id="WP_204069430.1">
    <property type="nucleotide sequence ID" value="NZ_BOOJ01000084.1"/>
</dbReference>
<name>A0A8J3SQ40_9ACTN</name>
<dbReference type="Proteomes" id="UP000619788">
    <property type="component" value="Unassembled WGS sequence"/>
</dbReference>
<organism evidence="1 2">
    <name type="scientific">Planobispora siamensis</name>
    <dbReference type="NCBI Taxonomy" id="936338"/>
    <lineage>
        <taxon>Bacteria</taxon>
        <taxon>Bacillati</taxon>
        <taxon>Actinomycetota</taxon>
        <taxon>Actinomycetes</taxon>
        <taxon>Streptosporangiales</taxon>
        <taxon>Streptosporangiaceae</taxon>
        <taxon>Planobispora</taxon>
    </lineage>
</organism>
<reference evidence="1 2" key="1">
    <citation type="submission" date="2021-01" db="EMBL/GenBank/DDBJ databases">
        <title>Whole genome shotgun sequence of Planobispora siamensis NBRC 107568.</title>
        <authorList>
            <person name="Komaki H."/>
            <person name="Tamura T."/>
        </authorList>
    </citation>
    <scope>NUCLEOTIDE SEQUENCE [LARGE SCALE GENOMIC DNA]</scope>
    <source>
        <strain evidence="1 2">NBRC 107568</strain>
    </source>
</reference>
<evidence type="ECO:0000313" key="1">
    <source>
        <dbReference type="EMBL" id="GIH97425.1"/>
    </source>
</evidence>
<proteinExistence type="predicted"/>
<keyword evidence="2" id="KW-1185">Reference proteome</keyword>
<dbReference type="EMBL" id="BOOJ01000084">
    <property type="protein sequence ID" value="GIH97425.1"/>
    <property type="molecule type" value="Genomic_DNA"/>
</dbReference>
<gene>
    <name evidence="1" type="ORF">Psi01_80550</name>
</gene>
<comment type="caution">
    <text evidence="1">The sequence shown here is derived from an EMBL/GenBank/DDBJ whole genome shotgun (WGS) entry which is preliminary data.</text>
</comment>
<evidence type="ECO:0000313" key="2">
    <source>
        <dbReference type="Proteomes" id="UP000619788"/>
    </source>
</evidence>
<protein>
    <submittedName>
        <fullName evidence="1">Uncharacterized protein</fullName>
    </submittedName>
</protein>
<accession>A0A8J3SQ40</accession>
<dbReference type="AlphaFoldDB" id="A0A8J3SQ40"/>